<feature type="compositionally biased region" description="Basic and acidic residues" evidence="1">
    <location>
        <begin position="101"/>
        <end position="116"/>
    </location>
</feature>
<dbReference type="OrthoDB" id="10474687at2759"/>
<evidence type="ECO:0000313" key="2">
    <source>
        <dbReference type="EMBL" id="URD73497.1"/>
    </source>
</evidence>
<proteinExistence type="predicted"/>
<feature type="region of interest" description="Disordered" evidence="1">
    <location>
        <begin position="83"/>
        <end position="129"/>
    </location>
</feature>
<organism evidence="2 3">
    <name type="scientific">Musa troglodytarum</name>
    <name type="common">fe'i banana</name>
    <dbReference type="NCBI Taxonomy" id="320322"/>
    <lineage>
        <taxon>Eukaryota</taxon>
        <taxon>Viridiplantae</taxon>
        <taxon>Streptophyta</taxon>
        <taxon>Embryophyta</taxon>
        <taxon>Tracheophyta</taxon>
        <taxon>Spermatophyta</taxon>
        <taxon>Magnoliopsida</taxon>
        <taxon>Liliopsida</taxon>
        <taxon>Zingiberales</taxon>
        <taxon>Musaceae</taxon>
        <taxon>Musa</taxon>
    </lineage>
</organism>
<keyword evidence="3" id="KW-1185">Reference proteome</keyword>
<sequence length="145" mass="15956">MKLGTKESLPEKHGVGMLFLMPPIISSRLPLSMVGCPTILEEEQTACPSQAMREEKGDDKTGFCERLLCCICVAVKTAAEGEFPQEKSIYQPPKKQSSGTKKTEDSQGTKGSDDQPPRPIGTFNMTLHSREAIRVDDNIEGTYYS</sequence>
<accession>A0A9E7EBL3</accession>
<protein>
    <submittedName>
        <fullName evidence="2">Uncharacterized protein</fullName>
    </submittedName>
</protein>
<evidence type="ECO:0000256" key="1">
    <source>
        <dbReference type="SAM" id="MobiDB-lite"/>
    </source>
</evidence>
<evidence type="ECO:0000313" key="3">
    <source>
        <dbReference type="Proteomes" id="UP001055439"/>
    </source>
</evidence>
<gene>
    <name evidence="2" type="ORF">MUK42_35296</name>
</gene>
<reference evidence="2" key="1">
    <citation type="submission" date="2022-05" db="EMBL/GenBank/DDBJ databases">
        <title>The Musa troglodytarum L. genome provides insights into the mechanism of non-climacteric behaviour and enrichment of carotenoids.</title>
        <authorList>
            <person name="Wang J."/>
        </authorList>
    </citation>
    <scope>NUCLEOTIDE SEQUENCE</scope>
    <source>
        <tissue evidence="2">Leaf</tissue>
    </source>
</reference>
<dbReference type="Proteomes" id="UP001055439">
    <property type="component" value="Chromosome 1"/>
</dbReference>
<name>A0A9E7EBL3_9LILI</name>
<dbReference type="EMBL" id="CP097502">
    <property type="protein sequence ID" value="URD73497.1"/>
    <property type="molecule type" value="Genomic_DNA"/>
</dbReference>
<dbReference type="AlphaFoldDB" id="A0A9E7EBL3"/>